<dbReference type="GO" id="GO:0005634">
    <property type="term" value="C:nucleus"/>
    <property type="evidence" value="ECO:0007669"/>
    <property type="project" value="UniProtKB-SubCell"/>
</dbReference>
<dbReference type="PANTHER" id="PTHR12945">
    <property type="entry name" value="TRANSLATION INITIATION FACTOR EIF3-RELATED"/>
    <property type="match status" value="1"/>
</dbReference>
<dbReference type="AlphaFoldDB" id="U6G7E1"/>
<keyword evidence="5" id="KW-0539">Nucleus</keyword>
<accession>U6G7E1</accession>
<evidence type="ECO:0000313" key="9">
    <source>
        <dbReference type="Proteomes" id="UP000018050"/>
    </source>
</evidence>
<comment type="similarity">
    <text evidence="2">Belongs to the TRM6/GCD10 family.</text>
</comment>
<dbReference type="PANTHER" id="PTHR12945:SF0">
    <property type="entry name" value="TRNA (ADENINE(58)-N(1))-METHYLTRANSFERASE NON-CATALYTIC SUBUNIT TRM6"/>
    <property type="match status" value="1"/>
</dbReference>
<gene>
    <name evidence="8" type="ORF">EAH_00053640</name>
</gene>
<evidence type="ECO:0000313" key="8">
    <source>
        <dbReference type="EMBL" id="CDI76080.1"/>
    </source>
</evidence>
<dbReference type="GO" id="GO:0030488">
    <property type="term" value="P:tRNA methylation"/>
    <property type="evidence" value="ECO:0007669"/>
    <property type="project" value="InterPro"/>
</dbReference>
<name>U6G7E1_EIMAC</name>
<dbReference type="Pfam" id="PF04189">
    <property type="entry name" value="Gcd10p"/>
    <property type="match status" value="1"/>
</dbReference>
<evidence type="ECO:0000256" key="4">
    <source>
        <dbReference type="ARBA" id="ARBA00022694"/>
    </source>
</evidence>
<feature type="compositionally biased region" description="Polar residues" evidence="7">
    <location>
        <begin position="1"/>
        <end position="11"/>
    </location>
</feature>
<evidence type="ECO:0000256" key="7">
    <source>
        <dbReference type="SAM" id="MobiDB-lite"/>
    </source>
</evidence>
<dbReference type="InterPro" id="IPR017423">
    <property type="entry name" value="TRM6"/>
</dbReference>
<reference evidence="8" key="2">
    <citation type="submission" date="2013-10" db="EMBL/GenBank/DDBJ databases">
        <authorList>
            <person name="Aslett M."/>
        </authorList>
    </citation>
    <scope>NUCLEOTIDE SEQUENCE [LARGE SCALE GENOMIC DNA]</scope>
    <source>
        <strain evidence="8">Houghton</strain>
    </source>
</reference>
<reference evidence="8" key="1">
    <citation type="submission" date="2013-10" db="EMBL/GenBank/DDBJ databases">
        <title>Genomic analysis of the causative agents of coccidiosis in chickens.</title>
        <authorList>
            <person name="Reid A.J."/>
            <person name="Blake D."/>
            <person name="Billington K."/>
            <person name="Browne H."/>
            <person name="Dunn M."/>
            <person name="Hung S."/>
            <person name="Kawahara F."/>
            <person name="Miranda-Saavedra D."/>
            <person name="Mourier T."/>
            <person name="Nagra H."/>
            <person name="Otto T.D."/>
            <person name="Rawlings N."/>
            <person name="Sanchez A."/>
            <person name="Sanders M."/>
            <person name="Subramaniam C."/>
            <person name="Tay Y."/>
            <person name="Dear P."/>
            <person name="Doerig C."/>
            <person name="Gruber A."/>
            <person name="Parkinson J."/>
            <person name="Shirley M."/>
            <person name="Wan K.L."/>
            <person name="Berriman M."/>
            <person name="Tomley F."/>
            <person name="Pain A."/>
        </authorList>
    </citation>
    <scope>NUCLEOTIDE SEQUENCE [LARGE SCALE GENOMIC DNA]</scope>
    <source>
        <strain evidence="8">Houghton</strain>
    </source>
</reference>
<dbReference type="VEuPathDB" id="ToxoDB:EAH_00053640"/>
<dbReference type="Proteomes" id="UP000018050">
    <property type="component" value="Unassembled WGS sequence"/>
</dbReference>
<keyword evidence="9" id="KW-1185">Reference proteome</keyword>
<feature type="region of interest" description="Disordered" evidence="7">
    <location>
        <begin position="1"/>
        <end position="59"/>
    </location>
</feature>
<dbReference type="RefSeq" id="XP_013253303.1">
    <property type="nucleotide sequence ID" value="XM_013397849.1"/>
</dbReference>
<protein>
    <recommendedName>
        <fullName evidence="3">tRNA (adenine(58)-N(1))-methyltransferase non-catalytic subunit TRM6</fullName>
    </recommendedName>
    <alternativeName>
        <fullName evidence="6">tRNA(m1A58)-methyltransferase subunit TRM6</fullName>
    </alternativeName>
</protein>
<evidence type="ECO:0000256" key="1">
    <source>
        <dbReference type="ARBA" id="ARBA00004123"/>
    </source>
</evidence>
<dbReference type="GO" id="GO:0031515">
    <property type="term" value="C:tRNA (m1A) methyltransferase complex"/>
    <property type="evidence" value="ECO:0007669"/>
    <property type="project" value="InterPro"/>
</dbReference>
<dbReference type="GeneID" id="25273434"/>
<evidence type="ECO:0000256" key="2">
    <source>
        <dbReference type="ARBA" id="ARBA00008320"/>
    </source>
</evidence>
<evidence type="ECO:0000256" key="6">
    <source>
        <dbReference type="ARBA" id="ARBA00032319"/>
    </source>
</evidence>
<evidence type="ECO:0000256" key="3">
    <source>
        <dbReference type="ARBA" id="ARBA00021704"/>
    </source>
</evidence>
<proteinExistence type="inferred from homology"/>
<evidence type="ECO:0000256" key="5">
    <source>
        <dbReference type="ARBA" id="ARBA00023242"/>
    </source>
</evidence>
<sequence>MERSSSKSSNPLLCDSEDETPCPQDNEQQQHQQKHRQQQKLGGPLKKSRIDTPEGSRATGALRVSAANCSSSSSPSAAAAASVKHNGSAAATAAEAAAATAATGPSPAAVPAAAAAATAAAAAAADGRFTGAVVQDGDLVVLRDFAGKRSLLRARLNAEQQGTPSAFSFNEGLLVGAPYGSTFSWGGHRWLRTQRHPSIPEGDNRGIVDSGAAQRLTAGEIERLKGAASAAEVIREVAANSATFEQRTAFSKQKYIIKKAKRQAAAAAAAAVTAAAAAAVCASY</sequence>
<dbReference type="EMBL" id="HG670309">
    <property type="protein sequence ID" value="CDI76080.1"/>
    <property type="molecule type" value="Genomic_DNA"/>
</dbReference>
<comment type="subcellular location">
    <subcellularLocation>
        <location evidence="1">Nucleus</location>
    </subcellularLocation>
</comment>
<dbReference type="OrthoDB" id="10254665at2759"/>
<keyword evidence="4" id="KW-0819">tRNA processing</keyword>
<organism evidence="8 9">
    <name type="scientific">Eimeria acervulina</name>
    <name type="common">Coccidian parasite</name>
    <dbReference type="NCBI Taxonomy" id="5801"/>
    <lineage>
        <taxon>Eukaryota</taxon>
        <taxon>Sar</taxon>
        <taxon>Alveolata</taxon>
        <taxon>Apicomplexa</taxon>
        <taxon>Conoidasida</taxon>
        <taxon>Coccidia</taxon>
        <taxon>Eucoccidiorida</taxon>
        <taxon>Eimeriorina</taxon>
        <taxon>Eimeriidae</taxon>
        <taxon>Eimeria</taxon>
    </lineage>
</organism>